<dbReference type="PANTHER" id="PTHR24346:SF45">
    <property type="entry name" value="PROTEIN KINASE DOMAIN-CONTAINING PROTEIN"/>
    <property type="match status" value="1"/>
</dbReference>
<feature type="compositionally biased region" description="Basic residues" evidence="21">
    <location>
        <begin position="630"/>
        <end position="641"/>
    </location>
</feature>
<comment type="cofactor">
    <cofactor evidence="1">
        <name>Mg(2+)</name>
        <dbReference type="ChEBI" id="CHEBI:18420"/>
    </cofactor>
</comment>
<reference evidence="24" key="1">
    <citation type="submission" date="2017-01" db="EMBL/GenBank/DDBJ databases">
        <title>Comparative genomics of anhydrobiosis in the tardigrade Hypsibius dujardini.</title>
        <authorList>
            <person name="Yoshida Y."/>
            <person name="Koutsovoulos G."/>
            <person name="Laetsch D."/>
            <person name="Stevens L."/>
            <person name="Kumar S."/>
            <person name="Horikawa D."/>
            <person name="Ishino K."/>
            <person name="Komine S."/>
            <person name="Tomita M."/>
            <person name="Blaxter M."/>
            <person name="Arakawa K."/>
        </authorList>
    </citation>
    <scope>NUCLEOTIDE SEQUENCE [LARGE SCALE GENOMIC DNA]</scope>
    <source>
        <strain evidence="24">Z151</strain>
    </source>
</reference>
<evidence type="ECO:0000256" key="7">
    <source>
        <dbReference type="ARBA" id="ARBA00022553"/>
    </source>
</evidence>
<dbReference type="InterPro" id="IPR017441">
    <property type="entry name" value="Protein_kinase_ATP_BS"/>
</dbReference>
<dbReference type="AlphaFoldDB" id="A0A1W0X2E8"/>
<evidence type="ECO:0000256" key="15">
    <source>
        <dbReference type="ARBA" id="ARBA00047899"/>
    </source>
</evidence>
<keyword evidence="9" id="KW-0479">Metal-binding</keyword>
<comment type="catalytic activity">
    <reaction evidence="15">
        <text>L-threonyl-[protein] + ATP = O-phospho-L-threonyl-[protein] + ADP + H(+)</text>
        <dbReference type="Rhea" id="RHEA:46608"/>
        <dbReference type="Rhea" id="RHEA-COMP:11060"/>
        <dbReference type="Rhea" id="RHEA-COMP:11605"/>
        <dbReference type="ChEBI" id="CHEBI:15378"/>
        <dbReference type="ChEBI" id="CHEBI:30013"/>
        <dbReference type="ChEBI" id="CHEBI:30616"/>
        <dbReference type="ChEBI" id="CHEBI:61977"/>
        <dbReference type="ChEBI" id="CHEBI:456216"/>
        <dbReference type="EC" id="2.7.11.1"/>
    </reaction>
</comment>
<dbReference type="InterPro" id="IPR011009">
    <property type="entry name" value="Kinase-like_dom_sf"/>
</dbReference>
<keyword evidence="7" id="KW-0597">Phosphoprotein</keyword>
<protein>
    <recommendedName>
        <fullName evidence="18">SNF-related serine/threonine-protein kinase</fullName>
        <ecNumber evidence="4">2.7.11.1</ecNumber>
    </recommendedName>
    <alternativeName>
        <fullName evidence="19">SNF1-related kinase</fullName>
    </alternativeName>
</protein>
<dbReference type="PROSITE" id="PS00107">
    <property type="entry name" value="PROTEIN_KINASE_ATP"/>
    <property type="match status" value="1"/>
</dbReference>
<comment type="caution">
    <text evidence="23">The sequence shown here is derived from an EMBL/GenBank/DDBJ whole genome shotgun (WGS) entry which is preliminary data.</text>
</comment>
<dbReference type="EMBL" id="MTYJ01000022">
    <property type="protein sequence ID" value="OQV21574.1"/>
    <property type="molecule type" value="Genomic_DNA"/>
</dbReference>
<evidence type="ECO:0000256" key="17">
    <source>
        <dbReference type="ARBA" id="ARBA00054738"/>
    </source>
</evidence>
<sequence>MTSVPSRSTILLPEEHGLLLPEEHGLNNVENRKPRHIAPPSRLAKQCTIQESVRPALANHSHGGNTAMGCYDLQQVLGRGNFATVKQAVHVFSGEVVAVKVIDKTKLDANGQTHLLQEVRCMKLLQHPNIVRLFEVIDTPSTLFLVLELADGGDMYDYMMKNEKAMSEKTARHYFTQIVQAVGYCHRLYVVHRDLKPENVLMFRKLRMVKLTDFGFGYFYQPGTCLETSCGSMRYSSPEILFGKKYDGPAVDVWGMGILLYAMVCGRPPFMEDNDSETISAIMDCRYPLPATLSSSCISLIGRMLVKKAEERATIPEITQHAWLQESSPLHAFSSLSGDSPSSQPAAGAAMVSPSSLTCPLVSRRGLTDDAHEWVIKMMLDGGVASNPDDVNQALHAGEYNNITATYYLLAERLLRSQAATVPPLNLEDEEFIPVSTHFANFGDTTDSSKPNRGCLMSSRNNRRNAAGGNNGGQTKRPALDLSSVVEILEEMEEESEEPESDVHCTSTGSETGKKTSASSRYSPSTSRRLTSAKSSPHLQLNKIKEEVCADDEEDDFLDEAFFLASDVSLRNRERHITSPDRLQRIERSRRQRSRSGSGSSQTSSDTSDTDEVAAIASSASNVPAPRMPFSRHRHFHRHRSQSSCSRLCHSSSAGAYSRESSETELPTRASAPILFFAGDVEDASADDNVDAVAVKRRIPPPVLQHSQSLVIIPCCVKGARLSGDSGDGKLSTATTSGSKRKHLIHRPHSLPPVPHFSSQFAAGAVGGEHSNSTSPTASRFFIRQQC</sequence>
<dbReference type="InterPro" id="IPR000719">
    <property type="entry name" value="Prot_kinase_dom"/>
</dbReference>
<dbReference type="FunFam" id="3.30.200.20:FF:000003">
    <property type="entry name" value="Non-specific serine/threonine protein kinase"/>
    <property type="match status" value="1"/>
</dbReference>
<evidence type="ECO:0000256" key="14">
    <source>
        <dbReference type="ARBA" id="ARBA00023242"/>
    </source>
</evidence>
<feature type="binding site" evidence="20">
    <location>
        <position position="100"/>
    </location>
    <ligand>
        <name>ATP</name>
        <dbReference type="ChEBI" id="CHEBI:30616"/>
    </ligand>
</feature>
<evidence type="ECO:0000256" key="9">
    <source>
        <dbReference type="ARBA" id="ARBA00022723"/>
    </source>
</evidence>
<feature type="compositionally biased region" description="Acidic residues" evidence="21">
    <location>
        <begin position="488"/>
        <end position="500"/>
    </location>
</feature>
<dbReference type="GO" id="GO:0004674">
    <property type="term" value="F:protein serine/threonine kinase activity"/>
    <property type="evidence" value="ECO:0007669"/>
    <property type="project" value="UniProtKB-KW"/>
</dbReference>
<evidence type="ECO:0000256" key="11">
    <source>
        <dbReference type="ARBA" id="ARBA00022777"/>
    </source>
</evidence>
<evidence type="ECO:0000256" key="5">
    <source>
        <dbReference type="ARBA" id="ARBA00022481"/>
    </source>
</evidence>
<organism evidence="23 24">
    <name type="scientific">Hypsibius exemplaris</name>
    <name type="common">Freshwater tardigrade</name>
    <dbReference type="NCBI Taxonomy" id="2072580"/>
    <lineage>
        <taxon>Eukaryota</taxon>
        <taxon>Metazoa</taxon>
        <taxon>Ecdysozoa</taxon>
        <taxon>Tardigrada</taxon>
        <taxon>Eutardigrada</taxon>
        <taxon>Parachela</taxon>
        <taxon>Hypsibioidea</taxon>
        <taxon>Hypsibiidae</taxon>
        <taxon>Hypsibius</taxon>
    </lineage>
</organism>
<evidence type="ECO:0000256" key="4">
    <source>
        <dbReference type="ARBA" id="ARBA00012513"/>
    </source>
</evidence>
<dbReference type="Gene3D" id="1.10.510.10">
    <property type="entry name" value="Transferase(Phosphotransferase) domain 1"/>
    <property type="match status" value="1"/>
</dbReference>
<keyword evidence="11 23" id="KW-0418">Kinase</keyword>
<dbReference type="PANTHER" id="PTHR24346">
    <property type="entry name" value="MAP/MICROTUBULE AFFINITY-REGULATING KINASE"/>
    <property type="match status" value="1"/>
</dbReference>
<evidence type="ECO:0000256" key="13">
    <source>
        <dbReference type="ARBA" id="ARBA00022842"/>
    </source>
</evidence>
<keyword evidence="12 20" id="KW-0067">ATP-binding</keyword>
<gene>
    <name evidence="23" type="ORF">BV898_04476</name>
</gene>
<evidence type="ECO:0000256" key="3">
    <source>
        <dbReference type="ARBA" id="ARBA00006692"/>
    </source>
</evidence>
<feature type="compositionally biased region" description="Basic and acidic residues" evidence="21">
    <location>
        <begin position="579"/>
        <end position="589"/>
    </location>
</feature>
<evidence type="ECO:0000259" key="22">
    <source>
        <dbReference type="PROSITE" id="PS50011"/>
    </source>
</evidence>
<dbReference type="SMART" id="SM00220">
    <property type="entry name" value="S_TKc"/>
    <property type="match status" value="1"/>
</dbReference>
<evidence type="ECO:0000256" key="20">
    <source>
        <dbReference type="PROSITE-ProRule" id="PRU10141"/>
    </source>
</evidence>
<dbReference type="SUPFAM" id="SSF56112">
    <property type="entry name" value="Protein kinase-like (PK-like)"/>
    <property type="match status" value="1"/>
</dbReference>
<feature type="compositionally biased region" description="Low complexity" evidence="21">
    <location>
        <begin position="595"/>
        <end position="607"/>
    </location>
</feature>
<comment type="subcellular location">
    <subcellularLocation>
        <location evidence="2">Nucleus</location>
    </subcellularLocation>
</comment>
<evidence type="ECO:0000256" key="16">
    <source>
        <dbReference type="ARBA" id="ARBA00048679"/>
    </source>
</evidence>
<dbReference type="GO" id="GO:0005634">
    <property type="term" value="C:nucleus"/>
    <property type="evidence" value="ECO:0007669"/>
    <property type="project" value="UniProtKB-SubCell"/>
</dbReference>
<evidence type="ECO:0000313" key="23">
    <source>
        <dbReference type="EMBL" id="OQV21574.1"/>
    </source>
</evidence>
<evidence type="ECO:0000256" key="21">
    <source>
        <dbReference type="SAM" id="MobiDB-lite"/>
    </source>
</evidence>
<comment type="function">
    <text evidence="17">May play a role in hematopoietic cell proliferation or differentiation. Potential mediator of neuronal apoptosis.</text>
</comment>
<dbReference type="Proteomes" id="UP000192578">
    <property type="component" value="Unassembled WGS sequence"/>
</dbReference>
<keyword evidence="5" id="KW-0488">Methylation</keyword>
<keyword evidence="6" id="KW-0723">Serine/threonine-protein kinase</keyword>
<comment type="catalytic activity">
    <reaction evidence="16">
        <text>L-seryl-[protein] + ATP = O-phospho-L-seryl-[protein] + ADP + H(+)</text>
        <dbReference type="Rhea" id="RHEA:17989"/>
        <dbReference type="Rhea" id="RHEA-COMP:9863"/>
        <dbReference type="Rhea" id="RHEA-COMP:11604"/>
        <dbReference type="ChEBI" id="CHEBI:15378"/>
        <dbReference type="ChEBI" id="CHEBI:29999"/>
        <dbReference type="ChEBI" id="CHEBI:30616"/>
        <dbReference type="ChEBI" id="CHEBI:83421"/>
        <dbReference type="ChEBI" id="CHEBI:456216"/>
        <dbReference type="EC" id="2.7.11.1"/>
    </reaction>
</comment>
<dbReference type="GO" id="GO:0005737">
    <property type="term" value="C:cytoplasm"/>
    <property type="evidence" value="ECO:0007669"/>
    <property type="project" value="TreeGrafter"/>
</dbReference>
<dbReference type="FunFam" id="1.10.510.10:FF:000166">
    <property type="entry name" value="SNF-related serine/threonine-protein kinase"/>
    <property type="match status" value="1"/>
</dbReference>
<feature type="region of interest" description="Disordered" evidence="21">
    <location>
        <begin position="579"/>
        <end position="642"/>
    </location>
</feature>
<dbReference type="PROSITE" id="PS00108">
    <property type="entry name" value="PROTEIN_KINASE_ST"/>
    <property type="match status" value="1"/>
</dbReference>
<dbReference type="GO" id="GO:0005524">
    <property type="term" value="F:ATP binding"/>
    <property type="evidence" value="ECO:0007669"/>
    <property type="project" value="UniProtKB-UniRule"/>
</dbReference>
<feature type="compositionally biased region" description="Low complexity" evidence="21">
    <location>
        <begin position="506"/>
        <end position="532"/>
    </location>
</feature>
<keyword evidence="10 20" id="KW-0547">Nucleotide-binding</keyword>
<dbReference type="InterPro" id="IPR008271">
    <property type="entry name" value="Ser/Thr_kinase_AS"/>
</dbReference>
<evidence type="ECO:0000313" key="24">
    <source>
        <dbReference type="Proteomes" id="UP000192578"/>
    </source>
</evidence>
<keyword evidence="13" id="KW-0460">Magnesium</keyword>
<dbReference type="GO" id="GO:0046872">
    <property type="term" value="F:metal ion binding"/>
    <property type="evidence" value="ECO:0007669"/>
    <property type="project" value="UniProtKB-KW"/>
</dbReference>
<keyword evidence="8" id="KW-0808">Transferase</keyword>
<dbReference type="Pfam" id="PF00069">
    <property type="entry name" value="Pkinase"/>
    <property type="match status" value="1"/>
</dbReference>
<evidence type="ECO:0000256" key="8">
    <source>
        <dbReference type="ARBA" id="ARBA00022679"/>
    </source>
</evidence>
<evidence type="ECO:0000256" key="10">
    <source>
        <dbReference type="ARBA" id="ARBA00022741"/>
    </source>
</evidence>
<comment type="similarity">
    <text evidence="3">Belongs to the protein kinase superfamily. CAMK Ser/Thr protein kinase family.</text>
</comment>
<evidence type="ECO:0000256" key="1">
    <source>
        <dbReference type="ARBA" id="ARBA00001946"/>
    </source>
</evidence>
<name>A0A1W0X2E8_HYPEX</name>
<dbReference type="OrthoDB" id="193931at2759"/>
<dbReference type="CDD" id="cd14339">
    <property type="entry name" value="UBA_SNRK"/>
    <property type="match status" value="1"/>
</dbReference>
<feature type="domain" description="Protein kinase" evidence="22">
    <location>
        <begin position="71"/>
        <end position="324"/>
    </location>
</feature>
<evidence type="ECO:0000256" key="12">
    <source>
        <dbReference type="ARBA" id="ARBA00022840"/>
    </source>
</evidence>
<proteinExistence type="inferred from homology"/>
<keyword evidence="14" id="KW-0539">Nucleus</keyword>
<accession>A0A1W0X2E8</accession>
<evidence type="ECO:0000256" key="18">
    <source>
        <dbReference type="ARBA" id="ARBA00074971"/>
    </source>
</evidence>
<evidence type="ECO:0000256" key="2">
    <source>
        <dbReference type="ARBA" id="ARBA00004123"/>
    </source>
</evidence>
<evidence type="ECO:0000256" key="6">
    <source>
        <dbReference type="ARBA" id="ARBA00022527"/>
    </source>
</evidence>
<dbReference type="PROSITE" id="PS50011">
    <property type="entry name" value="PROTEIN_KINASE_DOM"/>
    <property type="match status" value="1"/>
</dbReference>
<dbReference type="EC" id="2.7.11.1" evidence="4"/>
<keyword evidence="24" id="KW-1185">Reference proteome</keyword>
<dbReference type="GO" id="GO:0035556">
    <property type="term" value="P:intracellular signal transduction"/>
    <property type="evidence" value="ECO:0007669"/>
    <property type="project" value="TreeGrafter"/>
</dbReference>
<feature type="region of interest" description="Disordered" evidence="21">
    <location>
        <begin position="439"/>
        <end position="538"/>
    </location>
</feature>
<evidence type="ECO:0000256" key="19">
    <source>
        <dbReference type="ARBA" id="ARBA00077142"/>
    </source>
</evidence>